<feature type="non-terminal residue" evidence="1">
    <location>
        <position position="64"/>
    </location>
</feature>
<dbReference type="EMBL" id="BMAW01039975">
    <property type="protein sequence ID" value="GFU57885.1"/>
    <property type="molecule type" value="Genomic_DNA"/>
</dbReference>
<evidence type="ECO:0000313" key="2">
    <source>
        <dbReference type="Proteomes" id="UP000887013"/>
    </source>
</evidence>
<protein>
    <submittedName>
        <fullName evidence="1">Uncharacterized protein</fullName>
    </submittedName>
</protein>
<gene>
    <name evidence="1" type="ORF">NPIL_169551</name>
</gene>
<name>A0A8X6QYN9_NEPPI</name>
<evidence type="ECO:0000313" key="1">
    <source>
        <dbReference type="EMBL" id="GFU57885.1"/>
    </source>
</evidence>
<organism evidence="1 2">
    <name type="scientific">Nephila pilipes</name>
    <name type="common">Giant wood spider</name>
    <name type="synonym">Nephila maculata</name>
    <dbReference type="NCBI Taxonomy" id="299642"/>
    <lineage>
        <taxon>Eukaryota</taxon>
        <taxon>Metazoa</taxon>
        <taxon>Ecdysozoa</taxon>
        <taxon>Arthropoda</taxon>
        <taxon>Chelicerata</taxon>
        <taxon>Arachnida</taxon>
        <taxon>Araneae</taxon>
        <taxon>Araneomorphae</taxon>
        <taxon>Entelegynae</taxon>
        <taxon>Araneoidea</taxon>
        <taxon>Nephilidae</taxon>
        <taxon>Nephila</taxon>
    </lineage>
</organism>
<keyword evidence="2" id="KW-1185">Reference proteome</keyword>
<dbReference type="Proteomes" id="UP000887013">
    <property type="component" value="Unassembled WGS sequence"/>
</dbReference>
<comment type="caution">
    <text evidence="1">The sequence shown here is derived from an EMBL/GenBank/DDBJ whole genome shotgun (WGS) entry which is preliminary data.</text>
</comment>
<accession>A0A8X6QYN9</accession>
<proteinExistence type="predicted"/>
<sequence>MLVIEESMSSQAERPIRKRRLTTQRRRSNSRFKLPFGTRIITSDLAPPFSYLIDFFLGIINYLL</sequence>
<reference evidence="1" key="1">
    <citation type="submission" date="2020-08" db="EMBL/GenBank/DDBJ databases">
        <title>Multicomponent nature underlies the extraordinary mechanical properties of spider dragline silk.</title>
        <authorList>
            <person name="Kono N."/>
            <person name="Nakamura H."/>
            <person name="Mori M."/>
            <person name="Yoshida Y."/>
            <person name="Ohtoshi R."/>
            <person name="Malay A.D."/>
            <person name="Moran D.A.P."/>
            <person name="Tomita M."/>
            <person name="Numata K."/>
            <person name="Arakawa K."/>
        </authorList>
    </citation>
    <scope>NUCLEOTIDE SEQUENCE</scope>
</reference>
<dbReference type="AlphaFoldDB" id="A0A8X6QYN9"/>